<evidence type="ECO:0000313" key="9">
    <source>
        <dbReference type="EMBL" id="KAK4089365.1"/>
    </source>
</evidence>
<accession>A0A2U3EB40</accession>
<evidence type="ECO:0000313" key="12">
    <source>
        <dbReference type="Proteomes" id="UP001287286"/>
    </source>
</evidence>
<dbReference type="GO" id="GO:0005506">
    <property type="term" value="F:iron ion binding"/>
    <property type="evidence" value="ECO:0007669"/>
    <property type="project" value="InterPro"/>
</dbReference>
<dbReference type="InterPro" id="IPR036396">
    <property type="entry name" value="Cyt_P450_sf"/>
</dbReference>
<dbReference type="EMBL" id="JAWRVI010000020">
    <property type="protein sequence ID" value="KAK4089365.1"/>
    <property type="molecule type" value="Genomic_DNA"/>
</dbReference>
<evidence type="ECO:0000256" key="3">
    <source>
        <dbReference type="ARBA" id="ARBA00022617"/>
    </source>
</evidence>
<comment type="caution">
    <text evidence="10">The sequence shown here is derived from an EMBL/GenBank/DDBJ whole genome shotgun (WGS) entry which is preliminary data.</text>
</comment>
<evidence type="ECO:0000256" key="8">
    <source>
        <dbReference type="SAM" id="Phobius"/>
    </source>
</evidence>
<keyword evidence="3" id="KW-0349">Heme</keyword>
<evidence type="ECO:0000313" key="10">
    <source>
        <dbReference type="EMBL" id="PWI71717.1"/>
    </source>
</evidence>
<reference evidence="9" key="3">
    <citation type="submission" date="2023-11" db="EMBL/GenBank/DDBJ databases">
        <authorList>
            <person name="Beijen E."/>
            <person name="Ohm R.A."/>
        </authorList>
    </citation>
    <scope>NUCLEOTIDE SEQUENCE</scope>
    <source>
        <strain evidence="9">CBS 150709</strain>
    </source>
</reference>
<proteinExistence type="inferred from homology"/>
<dbReference type="Gene3D" id="1.10.630.10">
    <property type="entry name" value="Cytochrome P450"/>
    <property type="match status" value="1"/>
</dbReference>
<keyword evidence="4" id="KW-0479">Metal-binding</keyword>
<dbReference type="PANTHER" id="PTHR24305:SF157">
    <property type="entry name" value="N-ACETYLTRYPTOPHAN 6-HYDROXYLASE IVOC-RELATED"/>
    <property type="match status" value="1"/>
</dbReference>
<organism evidence="10 11">
    <name type="scientific">Purpureocillium lilacinum</name>
    <name type="common">Paecilomyces lilacinus</name>
    <dbReference type="NCBI Taxonomy" id="33203"/>
    <lineage>
        <taxon>Eukaryota</taxon>
        <taxon>Fungi</taxon>
        <taxon>Dikarya</taxon>
        <taxon>Ascomycota</taxon>
        <taxon>Pezizomycotina</taxon>
        <taxon>Sordariomycetes</taxon>
        <taxon>Hypocreomycetidae</taxon>
        <taxon>Hypocreales</taxon>
        <taxon>Ophiocordycipitaceae</taxon>
        <taxon>Purpureocillium</taxon>
    </lineage>
</organism>
<reference evidence="10 11" key="2">
    <citation type="journal article" date="2016" name="Front. Microbiol.">
        <title>Genome and transcriptome sequences reveal the specific parasitism of the nematophagous Purpureocillium lilacinum 36-1.</title>
        <authorList>
            <person name="Xie J."/>
            <person name="Li S."/>
            <person name="Mo C."/>
            <person name="Xiao X."/>
            <person name="Peng D."/>
            <person name="Wang G."/>
            <person name="Xiao Y."/>
        </authorList>
    </citation>
    <scope>NUCLEOTIDE SEQUENCE [LARGE SCALE GENOMIC DNA]</scope>
    <source>
        <strain evidence="10 11">36-1</strain>
    </source>
</reference>
<keyword evidence="6" id="KW-0408">Iron</keyword>
<keyword evidence="7" id="KW-0503">Monooxygenase</keyword>
<reference evidence="9 12" key="4">
    <citation type="journal article" date="2024" name="Microbiol. Resour. Announc.">
        <title>Genome annotations for the ascomycete fungi Trichoderma harzianum, Trichoderma aggressivum, and Purpureocillium lilacinum.</title>
        <authorList>
            <person name="Beijen E.P.W."/>
            <person name="Ohm R.A."/>
        </authorList>
    </citation>
    <scope>NUCLEOTIDE SEQUENCE [LARGE SCALE GENOMIC DNA]</scope>
    <source>
        <strain evidence="9 12">CBS 150709</strain>
    </source>
</reference>
<name>A0A2U3EB40_PURLI</name>
<reference evidence="10" key="1">
    <citation type="submission" date="2015-05" db="EMBL/GenBank/DDBJ databases">
        <authorList>
            <person name="Wang D.B."/>
            <person name="Wang M."/>
        </authorList>
    </citation>
    <scope>NUCLEOTIDE SEQUENCE</scope>
    <source>
        <strain evidence="10">36-1</strain>
    </source>
</reference>
<protein>
    <submittedName>
        <fullName evidence="10">Trichodiene oxygenase</fullName>
    </submittedName>
</protein>
<dbReference type="GO" id="GO:0004497">
    <property type="term" value="F:monooxygenase activity"/>
    <property type="evidence" value="ECO:0007669"/>
    <property type="project" value="UniProtKB-KW"/>
</dbReference>
<keyword evidence="8" id="KW-0812">Transmembrane</keyword>
<keyword evidence="8" id="KW-0472">Membrane</keyword>
<evidence type="ECO:0000313" key="11">
    <source>
        <dbReference type="Proteomes" id="UP000245956"/>
    </source>
</evidence>
<feature type="transmembrane region" description="Helical" evidence="8">
    <location>
        <begin position="20"/>
        <end position="41"/>
    </location>
</feature>
<dbReference type="AlphaFoldDB" id="A0A2U3EB40"/>
<evidence type="ECO:0000256" key="1">
    <source>
        <dbReference type="ARBA" id="ARBA00001971"/>
    </source>
</evidence>
<keyword evidence="12" id="KW-1185">Reference proteome</keyword>
<evidence type="ECO:0000256" key="6">
    <source>
        <dbReference type="ARBA" id="ARBA00023004"/>
    </source>
</evidence>
<dbReference type="InterPro" id="IPR050121">
    <property type="entry name" value="Cytochrome_P450_monoxygenase"/>
</dbReference>
<evidence type="ECO:0000256" key="4">
    <source>
        <dbReference type="ARBA" id="ARBA00022723"/>
    </source>
</evidence>
<dbReference type="GO" id="GO:0020037">
    <property type="term" value="F:heme binding"/>
    <property type="evidence" value="ECO:0007669"/>
    <property type="project" value="InterPro"/>
</dbReference>
<keyword evidence="5" id="KW-0560">Oxidoreductase</keyword>
<dbReference type="Proteomes" id="UP001287286">
    <property type="component" value="Unassembled WGS sequence"/>
</dbReference>
<dbReference type="PANTHER" id="PTHR24305">
    <property type="entry name" value="CYTOCHROME P450"/>
    <property type="match status" value="1"/>
</dbReference>
<dbReference type="Proteomes" id="UP000245956">
    <property type="component" value="Unassembled WGS sequence"/>
</dbReference>
<sequence>MSLLLFGPVAVIGTEQLSAMLWAAVAIIGFYGLSTCVYNLYLHPLKAFPGPRFAAIGGMYEFWFNVIMDGTYLWEIEKMHEKYVRINANELHISDPHFYNDIYAPSVRKVDKDVSMVAATGMPTSVVATINHDHHRARRGYLSPYFSARAIFELASVIHERVDSLCKRLQCAVDSAEVINLNSAFSALTADIITQHFYGEHFHYIGIPDLKIPIREAVFDASFLCNFARSLPGLAAALRRLPAVITGRLWPAVAEVPSFQEQTKRKILSCLKDRQKQIPKSILSSMLGDPEAAPTQWLLS</sequence>
<dbReference type="GO" id="GO:0016705">
    <property type="term" value="F:oxidoreductase activity, acting on paired donors, with incorporation or reduction of molecular oxygen"/>
    <property type="evidence" value="ECO:0007669"/>
    <property type="project" value="InterPro"/>
</dbReference>
<comment type="cofactor">
    <cofactor evidence="1">
        <name>heme</name>
        <dbReference type="ChEBI" id="CHEBI:30413"/>
    </cofactor>
</comment>
<evidence type="ECO:0000256" key="5">
    <source>
        <dbReference type="ARBA" id="ARBA00023002"/>
    </source>
</evidence>
<comment type="similarity">
    <text evidence="2">Belongs to the cytochrome P450 family.</text>
</comment>
<dbReference type="SUPFAM" id="SSF48264">
    <property type="entry name" value="Cytochrome P450"/>
    <property type="match status" value="1"/>
</dbReference>
<dbReference type="EMBL" id="LCWV01000007">
    <property type="protein sequence ID" value="PWI71717.1"/>
    <property type="molecule type" value="Genomic_DNA"/>
</dbReference>
<evidence type="ECO:0000256" key="7">
    <source>
        <dbReference type="ARBA" id="ARBA00023033"/>
    </source>
</evidence>
<gene>
    <name evidence="10" type="ORF">PCL_11811</name>
    <name evidence="9" type="ORF">Purlil1_6354</name>
</gene>
<keyword evidence="8" id="KW-1133">Transmembrane helix</keyword>
<evidence type="ECO:0000256" key="2">
    <source>
        <dbReference type="ARBA" id="ARBA00010617"/>
    </source>
</evidence>